<keyword evidence="3" id="KW-0812">Transmembrane</keyword>
<evidence type="ECO:0000259" key="4">
    <source>
        <dbReference type="PROSITE" id="PS50111"/>
    </source>
</evidence>
<dbReference type="InterPro" id="IPR004089">
    <property type="entry name" value="MCPsignal_dom"/>
</dbReference>
<organism evidence="5 6">
    <name type="scientific">Caloramator mitchellensis</name>
    <dbReference type="NCBI Taxonomy" id="908809"/>
    <lineage>
        <taxon>Bacteria</taxon>
        <taxon>Bacillati</taxon>
        <taxon>Bacillota</taxon>
        <taxon>Clostridia</taxon>
        <taxon>Eubacteriales</taxon>
        <taxon>Clostridiaceae</taxon>
        <taxon>Caloramator</taxon>
    </lineage>
</organism>
<dbReference type="Gene3D" id="3.90.1520.10">
    <property type="entry name" value="H-NOX domain"/>
    <property type="match status" value="1"/>
</dbReference>
<dbReference type="SUPFAM" id="SSF111126">
    <property type="entry name" value="Ligand-binding domain in the NO signalling and Golgi transport"/>
    <property type="match status" value="1"/>
</dbReference>
<dbReference type="InterPro" id="IPR024096">
    <property type="entry name" value="NO_sig/Golgi_transp_ligand-bd"/>
</dbReference>
<feature type="transmembrane region" description="Helical" evidence="3">
    <location>
        <begin position="224"/>
        <end position="242"/>
    </location>
</feature>
<dbReference type="Gene3D" id="1.10.287.950">
    <property type="entry name" value="Methyl-accepting chemotaxis protein"/>
    <property type="match status" value="1"/>
</dbReference>
<dbReference type="SMART" id="SM00283">
    <property type="entry name" value="MA"/>
    <property type="match status" value="1"/>
</dbReference>
<dbReference type="GO" id="GO:0020037">
    <property type="term" value="F:heme binding"/>
    <property type="evidence" value="ECO:0007669"/>
    <property type="project" value="InterPro"/>
</dbReference>
<evidence type="ECO:0000313" key="6">
    <source>
        <dbReference type="Proteomes" id="UP000052015"/>
    </source>
</evidence>
<comment type="caution">
    <text evidence="5">The sequence shown here is derived from an EMBL/GenBank/DDBJ whole genome shotgun (WGS) entry which is preliminary data.</text>
</comment>
<evidence type="ECO:0000256" key="2">
    <source>
        <dbReference type="PROSITE-ProRule" id="PRU00284"/>
    </source>
</evidence>
<dbReference type="Pfam" id="PF07700">
    <property type="entry name" value="HNOB"/>
    <property type="match status" value="1"/>
</dbReference>
<dbReference type="Pfam" id="PF00015">
    <property type="entry name" value="MCPsignal"/>
    <property type="match status" value="1"/>
</dbReference>
<evidence type="ECO:0000256" key="3">
    <source>
        <dbReference type="SAM" id="Phobius"/>
    </source>
</evidence>
<feature type="transmembrane region" description="Helical" evidence="3">
    <location>
        <begin position="200"/>
        <end position="218"/>
    </location>
</feature>
<dbReference type="PANTHER" id="PTHR32089">
    <property type="entry name" value="METHYL-ACCEPTING CHEMOTAXIS PROTEIN MCPB"/>
    <property type="match status" value="1"/>
</dbReference>
<dbReference type="PATRIC" id="fig|908809.3.peg.510"/>
<name>A0A0R3JVZ6_CALMK</name>
<sequence>MKGTAVSTWIRTCRKITNDDIVNRALEEVGFSKDKIFSPIEDVEDNKIFKIVSTIASLSGKPYDKLWREIGIDNVLTWSKDYPAFFNHDSLYGFLKSMNDVHKQVTKRIQGAKPPVLDLEPISSHEATFTYRSHRGMFDYFLGLLEGASKHFKEDISVEELEKKPDMLKLKLTFKNEIYYKKSYVLNRALGFVKNINAKIAILAFFIFAILNGATLFINKEIASYASFVYAFISPMVASILLNRPFESIKREIENLKKLNYAEKGKILTGDIFEDIFNEINDYKRRIREDFVSFKGMTDEMNTFSGKLNEIAGKMNVTSNEISQVVEQVAQAAMTQAQETETSVSLLNDNVESIKQVVEIEVENKEELEGAVGKIEETFKDVSRTVEKLNDILTKFADVMDHSQEMQKRAKNITEIVSMVSNIAAQTNLLALNASIEAARAGEAGRGFAVVADEVRKLAEQSQKAVDDINNNLNSFISDIDNLVMGVGTQFDDLNNENIILQEAIEKSGVAKDKIVQVANKMIETSVKLERETNSIATIYEKIESLAAIAEENSASSEEVSANVSTYAEEIKKLTNSITDFKKITEQFKEDIGVYKL</sequence>
<keyword evidence="3" id="KW-0472">Membrane</keyword>
<protein>
    <submittedName>
        <fullName evidence="5">Methyl-accepting chemotaxis protein 4</fullName>
    </submittedName>
</protein>
<dbReference type="GO" id="GO:0007165">
    <property type="term" value="P:signal transduction"/>
    <property type="evidence" value="ECO:0007669"/>
    <property type="project" value="UniProtKB-KW"/>
</dbReference>
<dbReference type="PANTHER" id="PTHR32089:SF112">
    <property type="entry name" value="LYSOZYME-LIKE PROTEIN-RELATED"/>
    <property type="match status" value="1"/>
</dbReference>
<dbReference type="AlphaFoldDB" id="A0A0R3JVZ6"/>
<evidence type="ECO:0000256" key="1">
    <source>
        <dbReference type="ARBA" id="ARBA00023224"/>
    </source>
</evidence>
<dbReference type="Proteomes" id="UP000052015">
    <property type="component" value="Unassembled WGS sequence"/>
</dbReference>
<keyword evidence="6" id="KW-1185">Reference proteome</keyword>
<dbReference type="InterPro" id="IPR038158">
    <property type="entry name" value="H-NOX_domain_sf"/>
</dbReference>
<dbReference type="SUPFAM" id="SSF58104">
    <property type="entry name" value="Methyl-accepting chemotaxis protein (MCP) signaling domain"/>
    <property type="match status" value="1"/>
</dbReference>
<gene>
    <name evidence="5" type="primary">mcp4_1</name>
    <name evidence="5" type="ORF">ABG79_00506</name>
</gene>
<dbReference type="RefSeq" id="WP_057976791.1">
    <property type="nucleotide sequence ID" value="NZ_LKHP01000002.1"/>
</dbReference>
<dbReference type="GO" id="GO:0016020">
    <property type="term" value="C:membrane"/>
    <property type="evidence" value="ECO:0007669"/>
    <property type="project" value="InterPro"/>
</dbReference>
<dbReference type="InterPro" id="IPR011644">
    <property type="entry name" value="Heme_NO-bd"/>
</dbReference>
<dbReference type="OrthoDB" id="1660488at2"/>
<dbReference type="PROSITE" id="PS50111">
    <property type="entry name" value="CHEMOTAXIS_TRANSDUC_2"/>
    <property type="match status" value="1"/>
</dbReference>
<dbReference type="STRING" id="908809.ABG79_00506"/>
<feature type="domain" description="Methyl-accepting transducer" evidence="4">
    <location>
        <begin position="311"/>
        <end position="568"/>
    </location>
</feature>
<reference evidence="5 6" key="1">
    <citation type="submission" date="2015-09" db="EMBL/GenBank/DDBJ databases">
        <title>Draft genome sequence of a Caloramator mitchellensis, a moderate thermophile from the Great Artesian Basin of Australia.</title>
        <authorList>
            <person name="Patel B.K."/>
        </authorList>
    </citation>
    <scope>NUCLEOTIDE SEQUENCE [LARGE SCALE GENOMIC DNA]</scope>
    <source>
        <strain evidence="5 6">VF08</strain>
    </source>
</reference>
<keyword evidence="3" id="KW-1133">Transmembrane helix</keyword>
<evidence type="ECO:0000313" key="5">
    <source>
        <dbReference type="EMBL" id="KRQ87704.1"/>
    </source>
</evidence>
<keyword evidence="1 2" id="KW-0807">Transducer</keyword>
<accession>A0A0R3JVZ6</accession>
<dbReference type="EMBL" id="LKHP01000002">
    <property type="protein sequence ID" value="KRQ87704.1"/>
    <property type="molecule type" value="Genomic_DNA"/>
</dbReference>
<proteinExistence type="predicted"/>